<protein>
    <submittedName>
        <fullName evidence="2">Uncharacterized protein</fullName>
    </submittedName>
</protein>
<name>A0A8H7EY67_AGABI</name>
<organism evidence="2 3">
    <name type="scientific">Agaricus bisporus var. burnettii</name>
    <dbReference type="NCBI Taxonomy" id="192524"/>
    <lineage>
        <taxon>Eukaryota</taxon>
        <taxon>Fungi</taxon>
        <taxon>Dikarya</taxon>
        <taxon>Basidiomycota</taxon>
        <taxon>Agaricomycotina</taxon>
        <taxon>Agaricomycetes</taxon>
        <taxon>Agaricomycetidae</taxon>
        <taxon>Agaricales</taxon>
        <taxon>Agaricineae</taxon>
        <taxon>Agaricaceae</taxon>
        <taxon>Agaricus</taxon>
    </lineage>
</organism>
<gene>
    <name evidence="2" type="ORF">Agabi119p4_8948</name>
</gene>
<dbReference type="AlphaFoldDB" id="A0A8H7EY67"/>
<proteinExistence type="predicted"/>
<sequence length="153" mass="16683">MGAPSKFELQAPSSTPLSAQDPAQPATAVTGPGGFPHDYIEEKGYTLSPVEEQLLCTVYQQAPPENHPNLKRSLASFIDWRCTSGVNENCPNAGTLHLCNHINGGIPDVDEELLSGFTETVKNDGVLRMDLLWSMASYNTWFQLPSDSDEDSD</sequence>
<comment type="caution">
    <text evidence="2">The sequence shown here is derived from an EMBL/GenBank/DDBJ whole genome shotgun (WGS) entry which is preliminary data.</text>
</comment>
<dbReference type="EMBL" id="JABXXO010000012">
    <property type="protein sequence ID" value="KAF7762355.1"/>
    <property type="molecule type" value="Genomic_DNA"/>
</dbReference>
<evidence type="ECO:0000256" key="1">
    <source>
        <dbReference type="SAM" id="MobiDB-lite"/>
    </source>
</evidence>
<reference evidence="2 3" key="1">
    <citation type="journal article" name="Sci. Rep.">
        <title>Telomere-to-telomere assembled and centromere annotated genomes of the two main subspecies of the button mushroom Agaricus bisporus reveal especially polymorphic chromosome ends.</title>
        <authorList>
            <person name="Sonnenberg A.S.M."/>
            <person name="Sedaghat-Telgerd N."/>
            <person name="Lavrijssen B."/>
            <person name="Ohm R.A."/>
            <person name="Hendrickx P.M."/>
            <person name="Scholtmeijer K."/>
            <person name="Baars J.J.P."/>
            <person name="van Peer A."/>
        </authorList>
    </citation>
    <scope>NUCLEOTIDE SEQUENCE [LARGE SCALE GENOMIC DNA]</scope>
    <source>
        <strain evidence="2 3">H119_p4</strain>
    </source>
</reference>
<evidence type="ECO:0000313" key="2">
    <source>
        <dbReference type="EMBL" id="KAF7762355.1"/>
    </source>
</evidence>
<feature type="region of interest" description="Disordered" evidence="1">
    <location>
        <begin position="1"/>
        <end position="35"/>
    </location>
</feature>
<accession>A0A8H7EY67</accession>
<evidence type="ECO:0000313" key="3">
    <source>
        <dbReference type="Proteomes" id="UP000629468"/>
    </source>
</evidence>
<dbReference type="Proteomes" id="UP000629468">
    <property type="component" value="Unassembled WGS sequence"/>
</dbReference>